<dbReference type="Proteomes" id="UP000664032">
    <property type="component" value="Unassembled WGS sequence"/>
</dbReference>
<reference evidence="1" key="1">
    <citation type="submission" date="2021-10" db="EMBL/GenBank/DDBJ databases">
        <title>Psilocybe cubensis genome.</title>
        <authorList>
            <person name="Mckernan K.J."/>
            <person name="Crawford S."/>
            <person name="Trippe A."/>
            <person name="Kane L.T."/>
            <person name="Mclaughlin S."/>
        </authorList>
    </citation>
    <scope>NUCLEOTIDE SEQUENCE</scope>
    <source>
        <strain evidence="1">MGC-MH-2018</strain>
    </source>
</reference>
<comment type="caution">
    <text evidence="1">The sequence shown here is derived from an EMBL/GenBank/DDBJ whole genome shotgun (WGS) entry which is preliminary data.</text>
</comment>
<accession>A0ACB8HEB9</accession>
<gene>
    <name evidence="1" type="ORF">JR316_0000212</name>
</gene>
<evidence type="ECO:0000313" key="1">
    <source>
        <dbReference type="EMBL" id="KAH9486148.1"/>
    </source>
</evidence>
<organism evidence="1 2">
    <name type="scientific">Psilocybe cubensis</name>
    <name type="common">Psychedelic mushroom</name>
    <name type="synonym">Stropharia cubensis</name>
    <dbReference type="NCBI Taxonomy" id="181762"/>
    <lineage>
        <taxon>Eukaryota</taxon>
        <taxon>Fungi</taxon>
        <taxon>Dikarya</taxon>
        <taxon>Basidiomycota</taxon>
        <taxon>Agaricomycotina</taxon>
        <taxon>Agaricomycetes</taxon>
        <taxon>Agaricomycetidae</taxon>
        <taxon>Agaricales</taxon>
        <taxon>Agaricineae</taxon>
        <taxon>Strophariaceae</taxon>
        <taxon>Psilocybe</taxon>
    </lineage>
</organism>
<proteinExistence type="predicted"/>
<evidence type="ECO:0000313" key="2">
    <source>
        <dbReference type="Proteomes" id="UP000664032"/>
    </source>
</evidence>
<protein>
    <submittedName>
        <fullName evidence="1">Mannose 6-phosphate receptor-like protein</fullName>
    </submittedName>
</protein>
<name>A0ACB8HEB9_PSICU</name>
<sequence>MFSRQRIRTRPLLSIFFLFFLISLGLADDKPCTLHEKGKFYDLNPLKASQDYKLETPSGEKIKLNVCRSVKTELHGIKDDSIKEADVAAFIRRGHGDFILGKINTTISLLDSKPRLVISGGSKCKSGDIRASTVIQFVCDVSLGNSGPRFSAQLPPGDDEDACAYFIEWKTPYACPTSEGSGFWGFITFLAVVFLVVLLAYAILGTLYNRYVLQLRGFDQIPQFSIESMKYHGSEAWDWAKDMFAALNITGGHTPGGGNMYGRHPSSAGRTPNPVSHQAQVSGFGGDHAEEEGLPFNGGGGGFVRPQVGKNRSTSFTKPETNPISHQSQVLEAQSLSYSSPSPLTSQSPPQVSVNNTIPQNQNRRTILETRGPTKEELDFMLGEDDEEEDAQELVDVKSPPVHTTEESASTSPRNPPSGTSPPANVSSSTSPEPESAAAARGRDLGGGDTIRL</sequence>
<dbReference type="EMBL" id="JAFIQS020000001">
    <property type="protein sequence ID" value="KAH9486148.1"/>
    <property type="molecule type" value="Genomic_DNA"/>
</dbReference>
<keyword evidence="2" id="KW-1185">Reference proteome</keyword>